<protein>
    <submittedName>
        <fullName evidence="1">Uncharacterized protein</fullName>
    </submittedName>
</protein>
<dbReference type="AlphaFoldDB" id="A0A1G2B2F0"/>
<evidence type="ECO:0000313" key="1">
    <source>
        <dbReference type="EMBL" id="OGY82916.1"/>
    </source>
</evidence>
<proteinExistence type="predicted"/>
<organism evidence="1 2">
    <name type="scientific">Candidatus Kerfeldbacteria bacterium RIFCSPLOWO2_01_FULL_48_11</name>
    <dbReference type="NCBI Taxonomy" id="1798543"/>
    <lineage>
        <taxon>Bacteria</taxon>
        <taxon>Candidatus Kerfeldiibacteriota</taxon>
    </lineage>
</organism>
<reference evidence="1 2" key="1">
    <citation type="journal article" date="2016" name="Nat. Commun.">
        <title>Thousands of microbial genomes shed light on interconnected biogeochemical processes in an aquifer system.</title>
        <authorList>
            <person name="Anantharaman K."/>
            <person name="Brown C.T."/>
            <person name="Hug L.A."/>
            <person name="Sharon I."/>
            <person name="Castelle C.J."/>
            <person name="Probst A.J."/>
            <person name="Thomas B.C."/>
            <person name="Singh A."/>
            <person name="Wilkins M.J."/>
            <person name="Karaoz U."/>
            <person name="Brodie E.L."/>
            <person name="Williams K.H."/>
            <person name="Hubbard S.S."/>
            <person name="Banfield J.F."/>
        </authorList>
    </citation>
    <scope>NUCLEOTIDE SEQUENCE [LARGE SCALE GENOMIC DNA]</scope>
</reference>
<accession>A0A1G2B2F0</accession>
<dbReference type="Proteomes" id="UP000179164">
    <property type="component" value="Unassembled WGS sequence"/>
</dbReference>
<comment type="caution">
    <text evidence="1">The sequence shown here is derived from an EMBL/GenBank/DDBJ whole genome shotgun (WGS) entry which is preliminary data.</text>
</comment>
<dbReference type="STRING" id="1798543.A2898_05035"/>
<sequence>MNESAHYTYDPRAVNHLRWYTVKVTTQTEYPRGGTMAEQIFTPTYEVGTKLAVTLPDNGGVIERVVLNVFQNDSGAEVIGLRDSIHTLVRGQSETVWQIHRNCRPVGEGQVAVV</sequence>
<dbReference type="EMBL" id="MHKE01000017">
    <property type="protein sequence ID" value="OGY82916.1"/>
    <property type="molecule type" value="Genomic_DNA"/>
</dbReference>
<gene>
    <name evidence="1" type="ORF">A2898_05035</name>
</gene>
<evidence type="ECO:0000313" key="2">
    <source>
        <dbReference type="Proteomes" id="UP000179164"/>
    </source>
</evidence>
<name>A0A1G2B2F0_9BACT</name>